<protein>
    <submittedName>
        <fullName evidence="2">Zf-Tim10_DDP domain-containing protein</fullName>
    </submittedName>
</protein>
<keyword evidence="1" id="KW-1185">Reference proteome</keyword>
<proteinExistence type="predicted"/>
<accession>A0A0K0D548</accession>
<dbReference type="WBParaSite" id="ACAC_0000519301-mRNA-1">
    <property type="protein sequence ID" value="ACAC_0000519301-mRNA-1"/>
    <property type="gene ID" value="ACAC_0000519301"/>
</dbReference>
<dbReference type="AlphaFoldDB" id="A0A0K0D548"/>
<evidence type="ECO:0000313" key="2">
    <source>
        <dbReference type="WBParaSite" id="ACAC_0000519301-mRNA-1"/>
    </source>
</evidence>
<reference evidence="1" key="1">
    <citation type="submission" date="2012-09" db="EMBL/GenBank/DDBJ databases">
        <authorList>
            <person name="Martin A.A."/>
        </authorList>
    </citation>
    <scope>NUCLEOTIDE SEQUENCE</scope>
</reference>
<reference evidence="2" key="2">
    <citation type="submission" date="2017-02" db="UniProtKB">
        <authorList>
            <consortium name="WormBaseParasite"/>
        </authorList>
    </citation>
    <scope>IDENTIFICATION</scope>
</reference>
<organism evidence="1 2">
    <name type="scientific">Angiostrongylus cantonensis</name>
    <name type="common">Rat lungworm</name>
    <dbReference type="NCBI Taxonomy" id="6313"/>
    <lineage>
        <taxon>Eukaryota</taxon>
        <taxon>Metazoa</taxon>
        <taxon>Ecdysozoa</taxon>
        <taxon>Nematoda</taxon>
        <taxon>Chromadorea</taxon>
        <taxon>Rhabditida</taxon>
        <taxon>Rhabditina</taxon>
        <taxon>Rhabditomorpha</taxon>
        <taxon>Strongyloidea</taxon>
        <taxon>Metastrongylidae</taxon>
        <taxon>Angiostrongylus</taxon>
    </lineage>
</organism>
<evidence type="ECO:0000313" key="1">
    <source>
        <dbReference type="Proteomes" id="UP000035642"/>
    </source>
</evidence>
<name>A0A0K0D548_ANGCA</name>
<sequence length="154" mass="17808">MAHAEIDHILINRRWCLLDTSVIPSFCTGCDHRLLRAMIRFSNKREKNSLRRPRGKSPPKHDEQTLKEVLFKCAWQCKKDPTEDYELFVEGLKSCAKSASVAQARRSGRISITTKELLENRRKLKLDLTATPLTWLVIIAGCKRALQDGLQWYK</sequence>
<dbReference type="STRING" id="6313.A0A0K0D548"/>
<dbReference type="Proteomes" id="UP000035642">
    <property type="component" value="Unassembled WGS sequence"/>
</dbReference>